<feature type="compositionally biased region" description="Basic residues" evidence="3">
    <location>
        <begin position="441"/>
        <end position="450"/>
    </location>
</feature>
<feature type="domain" description="UPF3" evidence="4">
    <location>
        <begin position="23"/>
        <end position="197"/>
    </location>
</feature>
<evidence type="ECO:0000256" key="2">
    <source>
        <dbReference type="ARBA" id="ARBA00023161"/>
    </source>
</evidence>
<feature type="compositionally biased region" description="Basic and acidic residues" evidence="3">
    <location>
        <begin position="332"/>
        <end position="343"/>
    </location>
</feature>
<reference evidence="5 6" key="1">
    <citation type="journal article" date="2023" name="Elife">
        <title>Identification of key yeast species and microbe-microbe interactions impacting larval growth of Drosophila in the wild.</title>
        <authorList>
            <person name="Mure A."/>
            <person name="Sugiura Y."/>
            <person name="Maeda R."/>
            <person name="Honda K."/>
            <person name="Sakurai N."/>
            <person name="Takahashi Y."/>
            <person name="Watada M."/>
            <person name="Katoh T."/>
            <person name="Gotoh A."/>
            <person name="Gotoh Y."/>
            <person name="Taniguchi I."/>
            <person name="Nakamura K."/>
            <person name="Hayashi T."/>
            <person name="Katayama T."/>
            <person name="Uemura T."/>
            <person name="Hattori Y."/>
        </authorList>
    </citation>
    <scope>NUCLEOTIDE SEQUENCE [LARGE SCALE GENOMIC DNA]</scope>
    <source>
        <strain evidence="5 6">SC-9</strain>
    </source>
</reference>
<dbReference type="GO" id="GO:0003676">
    <property type="term" value="F:nucleic acid binding"/>
    <property type="evidence" value="ECO:0007669"/>
    <property type="project" value="InterPro"/>
</dbReference>
<keyword evidence="2" id="KW-0866">Nonsense-mediated mRNA decay</keyword>
<comment type="similarity">
    <text evidence="1">Belongs to the RENT3 family.</text>
</comment>
<evidence type="ECO:0000313" key="5">
    <source>
        <dbReference type="EMBL" id="GMM33919.1"/>
    </source>
</evidence>
<dbReference type="GeneID" id="90071898"/>
<evidence type="ECO:0000313" key="6">
    <source>
        <dbReference type="Proteomes" id="UP001360560"/>
    </source>
</evidence>
<feature type="compositionally biased region" description="Basic residues" evidence="3">
    <location>
        <begin position="257"/>
        <end position="269"/>
    </location>
</feature>
<feature type="compositionally biased region" description="Basic residues" evidence="3">
    <location>
        <begin position="319"/>
        <end position="331"/>
    </location>
</feature>
<dbReference type="RefSeq" id="XP_064850919.1">
    <property type="nucleotide sequence ID" value="XM_064994847.1"/>
</dbReference>
<feature type="compositionally biased region" description="Basic and acidic residues" evidence="3">
    <location>
        <begin position="270"/>
        <end position="287"/>
    </location>
</feature>
<feature type="compositionally biased region" description="Low complexity" evidence="3">
    <location>
        <begin position="417"/>
        <end position="435"/>
    </location>
</feature>
<accession>A0AAV5QGX2</accession>
<evidence type="ECO:0000256" key="3">
    <source>
        <dbReference type="SAM" id="MobiDB-lite"/>
    </source>
</evidence>
<feature type="compositionally biased region" description="Basic and acidic residues" evidence="3">
    <location>
        <begin position="207"/>
        <end position="228"/>
    </location>
</feature>
<sequence length="468" mass="52883">MQFESSTQEGKQHPLPTMDTGPYKIVVRLLPPKLDKQVFYETTAKFIDDPANNSSISHTYFVPGKYPANPYELPIFSRAYLSFNDKVSLTSFLAKISVPESEFSFSDDRQSNVVPQVQMCDYQESTWLPNAKEDDHDSIQWAKKQPLNNTLSSDPLFERFLKFYNSEDRENKKPYLDSRQLRRLDRSFASSIKPKAQNRALQKKTTKNSEAKRVNSENSEKSRRDSNLSKEVSGSSTNVKSDLIYIDTSFPESTSSRSKKSVQKKRKPKKLGEAKKSNNEQTKESKSSKNAPQADDNSKTEGKIRSEDKSKSVDTNQKPPRKARSRPKPKKPKSDEESKEKSRPSGNSKDTNENRKEKQRPSRSDISDGTASEPKLKKPAESDDTKATKKSRPKSKSRRKVATKGDDNLASSTVAQSFPSSTSESSSHSQSKSTSPPFKNSKPKILKRTPKPNDDSKHKAKVVLKQKE</sequence>
<protein>
    <recommendedName>
        <fullName evidence="4">UPF3 domain-containing protein</fullName>
    </recommendedName>
</protein>
<feature type="compositionally biased region" description="Basic residues" evidence="3">
    <location>
        <begin position="388"/>
        <end position="402"/>
    </location>
</feature>
<dbReference type="InterPro" id="IPR035979">
    <property type="entry name" value="RBD_domain_sf"/>
</dbReference>
<dbReference type="InterPro" id="IPR012677">
    <property type="entry name" value="Nucleotide-bd_a/b_plait_sf"/>
</dbReference>
<dbReference type="SUPFAM" id="SSF54928">
    <property type="entry name" value="RNA-binding domain, RBD"/>
    <property type="match status" value="1"/>
</dbReference>
<feature type="compositionally biased region" description="Polar residues" evidence="3">
    <location>
        <begin position="229"/>
        <end position="240"/>
    </location>
</feature>
<gene>
    <name evidence="5" type="ORF">DASC09_012440</name>
</gene>
<dbReference type="CDD" id="cd12455">
    <property type="entry name" value="RRM_like_Smg4_UPF3"/>
    <property type="match status" value="1"/>
</dbReference>
<evidence type="ECO:0000259" key="4">
    <source>
        <dbReference type="Pfam" id="PF03467"/>
    </source>
</evidence>
<feature type="region of interest" description="Disordered" evidence="3">
    <location>
        <begin position="187"/>
        <end position="468"/>
    </location>
</feature>
<feature type="compositionally biased region" description="Basic and acidic residues" evidence="3">
    <location>
        <begin position="374"/>
        <end position="387"/>
    </location>
</feature>
<dbReference type="Gene3D" id="3.30.70.330">
    <property type="match status" value="1"/>
</dbReference>
<comment type="caution">
    <text evidence="5">The sequence shown here is derived from an EMBL/GenBank/DDBJ whole genome shotgun (WGS) entry which is preliminary data.</text>
</comment>
<name>A0AAV5QGX2_9ASCO</name>
<feature type="compositionally biased region" description="Basic residues" evidence="3">
    <location>
        <begin position="458"/>
        <end position="468"/>
    </location>
</feature>
<dbReference type="AlphaFoldDB" id="A0AAV5QGX2"/>
<dbReference type="Proteomes" id="UP001360560">
    <property type="component" value="Unassembled WGS sequence"/>
</dbReference>
<dbReference type="InterPro" id="IPR005120">
    <property type="entry name" value="UPF3_dom"/>
</dbReference>
<dbReference type="GO" id="GO:0000184">
    <property type="term" value="P:nuclear-transcribed mRNA catabolic process, nonsense-mediated decay"/>
    <property type="evidence" value="ECO:0007669"/>
    <property type="project" value="UniProtKB-KW"/>
</dbReference>
<keyword evidence="6" id="KW-1185">Reference proteome</keyword>
<dbReference type="Pfam" id="PF03467">
    <property type="entry name" value="Smg4_UPF3"/>
    <property type="match status" value="1"/>
</dbReference>
<organism evidence="5 6">
    <name type="scientific">Saccharomycopsis crataegensis</name>
    <dbReference type="NCBI Taxonomy" id="43959"/>
    <lineage>
        <taxon>Eukaryota</taxon>
        <taxon>Fungi</taxon>
        <taxon>Dikarya</taxon>
        <taxon>Ascomycota</taxon>
        <taxon>Saccharomycotina</taxon>
        <taxon>Saccharomycetes</taxon>
        <taxon>Saccharomycopsidaceae</taxon>
        <taxon>Saccharomycopsis</taxon>
    </lineage>
</organism>
<dbReference type="EMBL" id="BTFZ01000002">
    <property type="protein sequence ID" value="GMM33919.1"/>
    <property type="molecule type" value="Genomic_DNA"/>
</dbReference>
<feature type="compositionally biased region" description="Basic and acidic residues" evidence="3">
    <location>
        <begin position="296"/>
        <end position="312"/>
    </location>
</feature>
<feature type="compositionally biased region" description="Basic and acidic residues" evidence="3">
    <location>
        <begin position="350"/>
        <end position="366"/>
    </location>
</feature>
<evidence type="ECO:0000256" key="1">
    <source>
        <dbReference type="ARBA" id="ARBA00005991"/>
    </source>
</evidence>
<proteinExistence type="inferred from homology"/>